<dbReference type="STRING" id="1219058.AOA14_16135"/>
<reference evidence="2 3" key="2">
    <citation type="journal article" date="2016" name="Genome Announc.">
        <title>Complete Genome Sequence of Sphingopyxis terrae Strain 203-1 (NBRC 111660), a Polyethylene Glycol Degrader.</title>
        <authorList>
            <person name="Ohtsubo Y."/>
            <person name="Nonoyama S."/>
            <person name="Nagata Y."/>
            <person name="Numata M."/>
            <person name="Tsuchikane K."/>
            <person name="Hosoyama A."/>
            <person name="Yamazoe A."/>
            <person name="Tsuda M."/>
            <person name="Fujita N."/>
            <person name="Kawai F."/>
        </authorList>
    </citation>
    <scope>NUCLEOTIDE SEQUENCE [LARGE SCALE GENOMIC DNA]</scope>
    <source>
        <strain evidence="2 3">203-1</strain>
    </source>
</reference>
<dbReference type="AlphaFoldDB" id="A0A142W256"/>
<evidence type="ECO:0000256" key="1">
    <source>
        <dbReference type="SAM" id="MobiDB-lite"/>
    </source>
</evidence>
<dbReference type="EMBL" id="CP013342">
    <property type="protein sequence ID" value="AMU96136.1"/>
    <property type="molecule type" value="Genomic_DNA"/>
</dbReference>
<evidence type="ECO:0000313" key="2">
    <source>
        <dbReference type="EMBL" id="AMU96136.1"/>
    </source>
</evidence>
<dbReference type="RefSeq" id="WP_062902526.1">
    <property type="nucleotide sequence ID" value="NZ_CP013342.1"/>
</dbReference>
<name>A0A142W256_9SPHN</name>
<feature type="region of interest" description="Disordered" evidence="1">
    <location>
        <begin position="1"/>
        <end position="111"/>
    </location>
</feature>
<reference evidence="3" key="1">
    <citation type="submission" date="2015-11" db="EMBL/GenBank/DDBJ databases">
        <title>Complete genome sequence of a polyethylene glycol-degrading strain Sphingopyxis terrae strain 203-1 (NBRC 15098).</title>
        <authorList>
            <person name="Yoshiyuki O."/>
            <person name="Shouta N."/>
            <person name="Nagata Y."/>
            <person name="Numata M."/>
            <person name="Tsuchikane K."/>
            <person name="Hosoyama A."/>
            <person name="Yamazoe A."/>
            <person name="Tsuda M."/>
            <person name="Fujita N."/>
            <person name="Kawai F."/>
        </authorList>
    </citation>
    <scope>NUCLEOTIDE SEQUENCE [LARGE SCALE GENOMIC DNA]</scope>
    <source>
        <strain evidence="3">203-1</strain>
    </source>
</reference>
<dbReference type="Proteomes" id="UP000076234">
    <property type="component" value="Chromosome"/>
</dbReference>
<organism evidence="2 3">
    <name type="scientific">Sphingopyxis terrae subsp. terrae NBRC 15098</name>
    <dbReference type="NCBI Taxonomy" id="1219058"/>
    <lineage>
        <taxon>Bacteria</taxon>
        <taxon>Pseudomonadati</taxon>
        <taxon>Pseudomonadota</taxon>
        <taxon>Alphaproteobacteria</taxon>
        <taxon>Sphingomonadales</taxon>
        <taxon>Sphingomonadaceae</taxon>
        <taxon>Sphingopyxis</taxon>
    </lineage>
</organism>
<feature type="compositionally biased region" description="Gly residues" evidence="1">
    <location>
        <begin position="63"/>
        <end position="75"/>
    </location>
</feature>
<gene>
    <name evidence="2" type="ORF">AOA14_16135</name>
</gene>
<evidence type="ECO:0000313" key="3">
    <source>
        <dbReference type="Proteomes" id="UP000076234"/>
    </source>
</evidence>
<accession>A0A142W256</accession>
<dbReference type="KEGG" id="ster:AOA14_16135"/>
<proteinExistence type="predicted"/>
<sequence length="111" mass="10807">MTDAKESKSSASAGAGSLPQEPVERRENVGTTTPDRYPAAERQAGDVSGAANRGHRRSTGSGPVSGSGAGAGGKGNAEDYDSDPQGGGGRAAETDTPPPGKGADAPVGGSR</sequence>
<protein>
    <submittedName>
        <fullName evidence="2">Uncharacterized protein</fullName>
    </submittedName>
</protein>